<gene>
    <name evidence="2" type="primary">LOC102809522</name>
</gene>
<keyword evidence="1" id="KW-1185">Reference proteome</keyword>
<accession>A0ABM0MCB6</accession>
<name>A0ABM0MCB6_SACKO</name>
<evidence type="ECO:0000313" key="1">
    <source>
        <dbReference type="Proteomes" id="UP000694865"/>
    </source>
</evidence>
<reference evidence="2" key="1">
    <citation type="submission" date="2025-08" db="UniProtKB">
        <authorList>
            <consortium name="RefSeq"/>
        </authorList>
    </citation>
    <scope>IDENTIFICATION</scope>
    <source>
        <tissue evidence="2">Testes</tissue>
    </source>
</reference>
<feature type="non-terminal residue" evidence="2">
    <location>
        <position position="1"/>
    </location>
</feature>
<dbReference type="Proteomes" id="UP000694865">
    <property type="component" value="Unplaced"/>
</dbReference>
<feature type="non-terminal residue" evidence="2">
    <location>
        <position position="216"/>
    </location>
</feature>
<evidence type="ECO:0000313" key="2">
    <source>
        <dbReference type="RefSeq" id="XP_006817657.1"/>
    </source>
</evidence>
<proteinExistence type="predicted"/>
<dbReference type="RefSeq" id="XP_006817657.1">
    <property type="nucleotide sequence ID" value="XM_006817594.1"/>
</dbReference>
<protein>
    <submittedName>
        <fullName evidence="2">Uncharacterized protein LOC102809522</fullName>
    </submittedName>
</protein>
<dbReference type="GeneID" id="102809522"/>
<sequence length="216" mass="25056">VVTKQKAETERATALLNSQNEKEGILESHDIVLSKSDLYKTIPDTIESVVDLKEEFRKGIPEQKPYGIDTRRYLSQTLLDLSYDLDAVVQKLSRDHPLMNALSENVEEIVDELHKYATDLDKNIEEVITEKDVERVYYFYEHATSLINVLGKVADDKTLLNFMKTDITSDIDLELDVVFRTEEELKEWLFTIADMLNRPDTDPEKMKWLQETLNAK</sequence>
<organism evidence="1 2">
    <name type="scientific">Saccoglossus kowalevskii</name>
    <name type="common">Acorn worm</name>
    <dbReference type="NCBI Taxonomy" id="10224"/>
    <lineage>
        <taxon>Eukaryota</taxon>
        <taxon>Metazoa</taxon>
        <taxon>Hemichordata</taxon>
        <taxon>Enteropneusta</taxon>
        <taxon>Harrimaniidae</taxon>
        <taxon>Saccoglossus</taxon>
    </lineage>
</organism>